<name>A0A815XD83_9BILA</name>
<dbReference type="Proteomes" id="UP000663864">
    <property type="component" value="Unassembled WGS sequence"/>
</dbReference>
<proteinExistence type="predicted"/>
<organism evidence="1 2">
    <name type="scientific">Rotaria sordida</name>
    <dbReference type="NCBI Taxonomy" id="392033"/>
    <lineage>
        <taxon>Eukaryota</taxon>
        <taxon>Metazoa</taxon>
        <taxon>Spiralia</taxon>
        <taxon>Gnathifera</taxon>
        <taxon>Rotifera</taxon>
        <taxon>Eurotatoria</taxon>
        <taxon>Bdelloidea</taxon>
        <taxon>Philodinida</taxon>
        <taxon>Philodinidae</taxon>
        <taxon>Rotaria</taxon>
    </lineage>
</organism>
<dbReference type="EMBL" id="CAJNOT010019102">
    <property type="protein sequence ID" value="CAF1556048.1"/>
    <property type="molecule type" value="Genomic_DNA"/>
</dbReference>
<reference evidence="1" key="1">
    <citation type="submission" date="2021-02" db="EMBL/GenBank/DDBJ databases">
        <authorList>
            <person name="Nowell W R."/>
        </authorList>
    </citation>
    <scope>NUCLEOTIDE SEQUENCE</scope>
</reference>
<comment type="caution">
    <text evidence="1">The sequence shown here is derived from an EMBL/GenBank/DDBJ whole genome shotgun (WGS) entry which is preliminary data.</text>
</comment>
<gene>
    <name evidence="1" type="ORF">ZHD862_LOCUS39454</name>
</gene>
<evidence type="ECO:0000313" key="1">
    <source>
        <dbReference type="EMBL" id="CAF1556048.1"/>
    </source>
</evidence>
<evidence type="ECO:0000313" key="2">
    <source>
        <dbReference type="Proteomes" id="UP000663864"/>
    </source>
</evidence>
<feature type="non-terminal residue" evidence="1">
    <location>
        <position position="1"/>
    </location>
</feature>
<sequence length="26" mass="2968">MYTSNPGRTTMPNIGNTPQFRALLWT</sequence>
<dbReference type="AlphaFoldDB" id="A0A815XD83"/>
<accession>A0A815XD83</accession>
<protein>
    <submittedName>
        <fullName evidence="1">Uncharacterized protein</fullName>
    </submittedName>
</protein>